<reference evidence="1" key="2">
    <citation type="journal article" date="2015" name="Fish Shellfish Immunol.">
        <title>Early steps in the European eel (Anguilla anguilla)-Vibrio vulnificus interaction in the gills: Role of the RtxA13 toxin.</title>
        <authorList>
            <person name="Callol A."/>
            <person name="Pajuelo D."/>
            <person name="Ebbesson L."/>
            <person name="Teles M."/>
            <person name="MacKenzie S."/>
            <person name="Amaro C."/>
        </authorList>
    </citation>
    <scope>NUCLEOTIDE SEQUENCE</scope>
</reference>
<protein>
    <submittedName>
        <fullName evidence="1">Uncharacterized protein</fullName>
    </submittedName>
</protein>
<sequence>MAFAFCTIPSVYSCFSVKSACVIVCSVLLCSTSLANSTASHHNIITELLSGNTLERK</sequence>
<reference evidence="1" key="1">
    <citation type="submission" date="2014-11" db="EMBL/GenBank/DDBJ databases">
        <authorList>
            <person name="Amaro Gonzalez C."/>
        </authorList>
    </citation>
    <scope>NUCLEOTIDE SEQUENCE</scope>
</reference>
<name>A0A0E9U6X4_ANGAN</name>
<dbReference type="AlphaFoldDB" id="A0A0E9U6X4"/>
<organism evidence="1">
    <name type="scientific">Anguilla anguilla</name>
    <name type="common">European freshwater eel</name>
    <name type="synonym">Muraena anguilla</name>
    <dbReference type="NCBI Taxonomy" id="7936"/>
    <lineage>
        <taxon>Eukaryota</taxon>
        <taxon>Metazoa</taxon>
        <taxon>Chordata</taxon>
        <taxon>Craniata</taxon>
        <taxon>Vertebrata</taxon>
        <taxon>Euteleostomi</taxon>
        <taxon>Actinopterygii</taxon>
        <taxon>Neopterygii</taxon>
        <taxon>Teleostei</taxon>
        <taxon>Anguilliformes</taxon>
        <taxon>Anguillidae</taxon>
        <taxon>Anguilla</taxon>
    </lineage>
</organism>
<dbReference type="EMBL" id="GBXM01047687">
    <property type="protein sequence ID" value="JAH60890.1"/>
    <property type="molecule type" value="Transcribed_RNA"/>
</dbReference>
<evidence type="ECO:0000313" key="1">
    <source>
        <dbReference type="EMBL" id="JAH60890.1"/>
    </source>
</evidence>
<proteinExistence type="predicted"/>
<accession>A0A0E9U6X4</accession>